<evidence type="ECO:0000259" key="7">
    <source>
        <dbReference type="PROSITE" id="PS51526"/>
    </source>
</evidence>
<keyword evidence="4" id="KW-0539">Nucleus</keyword>
<reference evidence="8" key="1">
    <citation type="submission" date="2021-04" db="EMBL/GenBank/DDBJ databases">
        <authorList>
            <consortium name="Molecular Ecology Group"/>
        </authorList>
    </citation>
    <scope>NUCLEOTIDE SEQUENCE</scope>
</reference>
<dbReference type="InterPro" id="IPR011989">
    <property type="entry name" value="ARM-like"/>
</dbReference>
<dbReference type="PANTHER" id="PTHR22970">
    <property type="entry name" value="AT-RICH INTERACTIVE DOMAIN-CONTAINING PROTEIN 2"/>
    <property type="match status" value="1"/>
</dbReference>
<evidence type="ECO:0000259" key="6">
    <source>
        <dbReference type="PROSITE" id="PS51011"/>
    </source>
</evidence>
<dbReference type="PANTHER" id="PTHR22970:SF14">
    <property type="entry name" value="AT-RICH INTERACTIVE DOMAIN-CONTAINING PROTEIN 2"/>
    <property type="match status" value="1"/>
</dbReference>
<feature type="region of interest" description="Disordered" evidence="5">
    <location>
        <begin position="520"/>
        <end position="552"/>
    </location>
</feature>
<feature type="domain" description="RFX-type winged-helix" evidence="7">
    <location>
        <begin position="561"/>
        <end position="638"/>
    </location>
</feature>
<dbReference type="EMBL" id="CAJHNH020005090">
    <property type="protein sequence ID" value="CAG5132103.1"/>
    <property type="molecule type" value="Genomic_DNA"/>
</dbReference>
<dbReference type="SMART" id="SM00501">
    <property type="entry name" value="BRIGHT"/>
    <property type="match status" value="1"/>
</dbReference>
<dbReference type="OrthoDB" id="338531at2759"/>
<evidence type="ECO:0000256" key="1">
    <source>
        <dbReference type="ARBA" id="ARBA00022853"/>
    </source>
</evidence>
<dbReference type="Pfam" id="PF01388">
    <property type="entry name" value="ARID"/>
    <property type="match status" value="1"/>
</dbReference>
<dbReference type="InterPro" id="IPR016024">
    <property type="entry name" value="ARM-type_fold"/>
</dbReference>
<name>A0A8S3ZRG7_9EUPU</name>
<dbReference type="SUPFAM" id="SSF46774">
    <property type="entry name" value="ARID-like"/>
    <property type="match status" value="1"/>
</dbReference>
<organism evidence="8 9">
    <name type="scientific">Candidula unifasciata</name>
    <dbReference type="NCBI Taxonomy" id="100452"/>
    <lineage>
        <taxon>Eukaryota</taxon>
        <taxon>Metazoa</taxon>
        <taxon>Spiralia</taxon>
        <taxon>Lophotrochozoa</taxon>
        <taxon>Mollusca</taxon>
        <taxon>Gastropoda</taxon>
        <taxon>Heterobranchia</taxon>
        <taxon>Euthyneura</taxon>
        <taxon>Panpulmonata</taxon>
        <taxon>Eupulmonata</taxon>
        <taxon>Stylommatophora</taxon>
        <taxon>Helicina</taxon>
        <taxon>Helicoidea</taxon>
        <taxon>Geomitridae</taxon>
        <taxon>Candidula</taxon>
    </lineage>
</organism>
<dbReference type="Gene3D" id="1.10.10.10">
    <property type="entry name" value="Winged helix-like DNA-binding domain superfamily/Winged helix DNA-binding domain"/>
    <property type="match status" value="1"/>
</dbReference>
<dbReference type="GO" id="GO:0003677">
    <property type="term" value="F:DNA binding"/>
    <property type="evidence" value="ECO:0007669"/>
    <property type="project" value="InterPro"/>
</dbReference>
<keyword evidence="9" id="KW-1185">Reference proteome</keyword>
<keyword evidence="1" id="KW-0156">Chromatin regulator</keyword>
<dbReference type="InterPro" id="IPR052406">
    <property type="entry name" value="Chromatin_Remodeling_Comp"/>
</dbReference>
<dbReference type="InterPro" id="IPR003150">
    <property type="entry name" value="DNA-bd_RFX"/>
</dbReference>
<dbReference type="InterPro" id="IPR001606">
    <property type="entry name" value="ARID_dom"/>
</dbReference>
<dbReference type="Proteomes" id="UP000678393">
    <property type="component" value="Unassembled WGS sequence"/>
</dbReference>
<dbReference type="InterPro" id="IPR036431">
    <property type="entry name" value="ARID_dom_sf"/>
</dbReference>
<evidence type="ECO:0000256" key="2">
    <source>
        <dbReference type="ARBA" id="ARBA00023015"/>
    </source>
</evidence>
<evidence type="ECO:0000313" key="9">
    <source>
        <dbReference type="Proteomes" id="UP000678393"/>
    </source>
</evidence>
<keyword evidence="2" id="KW-0805">Transcription regulation</keyword>
<sequence length="652" mass="73726">MASSSNKEEHDGDLSSEYEKQRMSFIADLRRFNENRGTPFDRIPEIGGRQIDLYHLYQKVTGLGGRQKVNNEQQWENIQEEFHLPRACVNSTQALKNIYFRFLNLYEKVNFLGEDPDVKNNEEEDAPARKKICLPIDSIPLCYNYNQHKLTDALRQQHSLSTDLYSQSDYEKLLMSLRSGLPNEVDLAVNVCVLLSTEGKHCIKLEKCPQLLHLLLAHVGVFEGKDSDEMQDLYQHCWLPYTKRNFLRFWYETVDSADVRSLITWRGQQYIQRELVGAEVLNLGRDLGTSDVEGQRVGQIAVFLHNLSFEEENQKILASSYLAYKFVMLSLHSTYGCLRQLALDTFANLSCELALDSVKGVDCRLVLNLLNTALFSEDRFFLVRGLEILSKMSQVASSESIMVEHLREDVYKRLLDLLTVQDIQLIVHTLEALYKLSKIGEPFTTRISRVHRAIETLVSLITIEAQSFGPGSLVGIKVVEYVPPTHVSSEEGENPRRPTTVIQSINPDSVNIYQVPVNSQSQLSGVPDTGGGKGPGGGGETPKAAASDKEKEAVTDIQVTTTSWLNATFELKKKSKVNQVELFSEYLQFCRKFGISNALSSADFLQLVKATFNQCEVLSINRKNGDRDVYFEGLCKRPAQKPFAVTTLPPEK</sequence>
<evidence type="ECO:0000256" key="5">
    <source>
        <dbReference type="SAM" id="MobiDB-lite"/>
    </source>
</evidence>
<feature type="non-terminal residue" evidence="8">
    <location>
        <position position="1"/>
    </location>
</feature>
<dbReference type="InterPro" id="IPR036388">
    <property type="entry name" value="WH-like_DNA-bd_sf"/>
</dbReference>
<comment type="caution">
    <text evidence="8">The sequence shown here is derived from an EMBL/GenBank/DDBJ whole genome shotgun (WGS) entry which is preliminary data.</text>
</comment>
<proteinExistence type="predicted"/>
<evidence type="ECO:0000256" key="3">
    <source>
        <dbReference type="ARBA" id="ARBA00023163"/>
    </source>
</evidence>
<dbReference type="AlphaFoldDB" id="A0A8S3ZRG7"/>
<evidence type="ECO:0000313" key="8">
    <source>
        <dbReference type="EMBL" id="CAG5132103.1"/>
    </source>
</evidence>
<feature type="domain" description="ARID" evidence="6">
    <location>
        <begin position="19"/>
        <end position="111"/>
    </location>
</feature>
<evidence type="ECO:0000256" key="4">
    <source>
        <dbReference type="ARBA" id="ARBA00023242"/>
    </source>
</evidence>
<dbReference type="GO" id="GO:0006355">
    <property type="term" value="P:regulation of DNA-templated transcription"/>
    <property type="evidence" value="ECO:0007669"/>
    <property type="project" value="InterPro"/>
</dbReference>
<accession>A0A8S3ZRG7</accession>
<dbReference type="PROSITE" id="PS51526">
    <property type="entry name" value="RFX_DBD"/>
    <property type="match status" value="1"/>
</dbReference>
<gene>
    <name evidence="8" type="ORF">CUNI_LOCUS17661</name>
</gene>
<dbReference type="Pfam" id="PF02257">
    <property type="entry name" value="RFX_DNA_binding"/>
    <property type="match status" value="1"/>
</dbReference>
<dbReference type="PROSITE" id="PS51011">
    <property type="entry name" value="ARID"/>
    <property type="match status" value="1"/>
</dbReference>
<protein>
    <recommendedName>
        <fullName evidence="10">ARID domain-containing protein</fullName>
    </recommendedName>
</protein>
<keyword evidence="3" id="KW-0804">Transcription</keyword>
<dbReference type="SUPFAM" id="SSF48371">
    <property type="entry name" value="ARM repeat"/>
    <property type="match status" value="1"/>
</dbReference>
<evidence type="ECO:0008006" key="10">
    <source>
        <dbReference type="Google" id="ProtNLM"/>
    </source>
</evidence>
<dbReference type="SMART" id="SM01014">
    <property type="entry name" value="ARID"/>
    <property type="match status" value="1"/>
</dbReference>
<dbReference type="GO" id="GO:0006325">
    <property type="term" value="P:chromatin organization"/>
    <property type="evidence" value="ECO:0007669"/>
    <property type="project" value="UniProtKB-KW"/>
</dbReference>
<dbReference type="Gene3D" id="1.25.10.10">
    <property type="entry name" value="Leucine-rich Repeat Variant"/>
    <property type="match status" value="1"/>
</dbReference>
<feature type="compositionally biased region" description="Gly residues" evidence="5">
    <location>
        <begin position="528"/>
        <end position="540"/>
    </location>
</feature>
<dbReference type="Gene3D" id="1.10.150.60">
    <property type="entry name" value="ARID DNA-binding domain"/>
    <property type="match status" value="1"/>
</dbReference>